<dbReference type="PANTHER" id="PTHR43107">
    <property type="entry name" value="LONG-CHAIN FATTY ACID TRANSPORT PROTEIN"/>
    <property type="match status" value="1"/>
</dbReference>
<proteinExistence type="inferred from homology"/>
<name>A0A7L2V2T0_9AVES</name>
<organism evidence="7 8">
    <name type="scientific">Brachypteracias leptosomus</name>
    <name type="common">short-legged ground-roller</name>
    <dbReference type="NCBI Taxonomy" id="135165"/>
    <lineage>
        <taxon>Eukaryota</taxon>
        <taxon>Metazoa</taxon>
        <taxon>Chordata</taxon>
        <taxon>Craniata</taxon>
        <taxon>Vertebrata</taxon>
        <taxon>Euteleostomi</taxon>
        <taxon>Archelosauria</taxon>
        <taxon>Archosauria</taxon>
        <taxon>Dinosauria</taxon>
        <taxon>Saurischia</taxon>
        <taxon>Theropoda</taxon>
        <taxon>Coelurosauria</taxon>
        <taxon>Aves</taxon>
        <taxon>Neognathae</taxon>
        <taxon>Neoaves</taxon>
        <taxon>Telluraves</taxon>
        <taxon>Coraciimorphae</taxon>
        <taxon>Coraciiformes</taxon>
        <taxon>Brachypteraciidae</taxon>
        <taxon>Brachypteracias</taxon>
    </lineage>
</organism>
<accession>A0A7L2V2T0</accession>
<evidence type="ECO:0000256" key="2">
    <source>
        <dbReference type="ARBA" id="ARBA00022598"/>
    </source>
</evidence>
<dbReference type="GO" id="GO:0008206">
    <property type="term" value="P:bile acid metabolic process"/>
    <property type="evidence" value="ECO:0007669"/>
    <property type="project" value="TreeGrafter"/>
</dbReference>
<dbReference type="AlphaFoldDB" id="A0A7L2V2T0"/>
<dbReference type="GO" id="GO:0005886">
    <property type="term" value="C:plasma membrane"/>
    <property type="evidence" value="ECO:0007669"/>
    <property type="project" value="TreeGrafter"/>
</dbReference>
<dbReference type="OrthoDB" id="288590at2759"/>
<comment type="caution">
    <text evidence="7">The sequence shown here is derived from an EMBL/GenBank/DDBJ whole genome shotgun (WGS) entry which is preliminary data.</text>
</comment>
<evidence type="ECO:0000256" key="4">
    <source>
        <dbReference type="ARBA" id="ARBA00041297"/>
    </source>
</evidence>
<comment type="similarity">
    <text evidence="1">Belongs to the ATP-dependent AMP-binding enzyme family.</text>
</comment>
<comment type="catalytic activity">
    <reaction evidence="5">
        <text>tetracosanoate + ATP + CoA = tetracosanoyl-CoA + AMP + diphosphate</text>
        <dbReference type="Rhea" id="RHEA:33639"/>
        <dbReference type="ChEBI" id="CHEBI:30616"/>
        <dbReference type="ChEBI" id="CHEBI:31014"/>
        <dbReference type="ChEBI" id="CHEBI:33019"/>
        <dbReference type="ChEBI" id="CHEBI:57287"/>
        <dbReference type="ChEBI" id="CHEBI:65052"/>
        <dbReference type="ChEBI" id="CHEBI:456215"/>
    </reaction>
    <physiologicalReaction direction="left-to-right" evidence="5">
        <dbReference type="Rhea" id="RHEA:33640"/>
    </physiologicalReaction>
</comment>
<reference evidence="7 8" key="1">
    <citation type="submission" date="2019-09" db="EMBL/GenBank/DDBJ databases">
        <title>Bird 10,000 Genomes (B10K) Project - Family phase.</title>
        <authorList>
            <person name="Zhang G."/>
        </authorList>
    </citation>
    <scope>NUCLEOTIDE SEQUENCE [LARGE SCALE GENOMIC DNA]</scope>
    <source>
        <strain evidence="7">B10K-DU-012-52</strain>
    </source>
</reference>
<dbReference type="Proteomes" id="UP000520535">
    <property type="component" value="Unassembled WGS sequence"/>
</dbReference>
<evidence type="ECO:0000313" key="8">
    <source>
        <dbReference type="Proteomes" id="UP000520535"/>
    </source>
</evidence>
<dbReference type="GO" id="GO:0044539">
    <property type="term" value="P:long-chain fatty acid import into cell"/>
    <property type="evidence" value="ECO:0007669"/>
    <property type="project" value="TreeGrafter"/>
</dbReference>
<dbReference type="GO" id="GO:0005789">
    <property type="term" value="C:endoplasmic reticulum membrane"/>
    <property type="evidence" value="ECO:0007669"/>
    <property type="project" value="TreeGrafter"/>
</dbReference>
<dbReference type="Pfam" id="PF00501">
    <property type="entry name" value="AMP-binding"/>
    <property type="match status" value="1"/>
</dbReference>
<feature type="non-terminal residue" evidence="7">
    <location>
        <position position="1"/>
    </location>
</feature>
<dbReference type="EMBL" id="VYZX01003597">
    <property type="protein sequence ID" value="NXS52542.1"/>
    <property type="molecule type" value="Genomic_DNA"/>
</dbReference>
<evidence type="ECO:0000259" key="6">
    <source>
        <dbReference type="Pfam" id="PF00501"/>
    </source>
</evidence>
<dbReference type="GO" id="GO:0005324">
    <property type="term" value="F:long-chain fatty acid transmembrane transporter activity"/>
    <property type="evidence" value="ECO:0007669"/>
    <property type="project" value="TreeGrafter"/>
</dbReference>
<dbReference type="SUPFAM" id="SSF56801">
    <property type="entry name" value="Acetyl-CoA synthetase-like"/>
    <property type="match status" value="1"/>
</dbReference>
<protein>
    <recommendedName>
        <fullName evidence="4">Long-chain-fatty-acid--CoA ligase</fullName>
    </recommendedName>
</protein>
<sequence>PPVTFLQTFQERARRNPQKVLLRFQDETYTYGEAEGLSNRLARVLQRRLALWPSPPTVAVLLPNCPGYVWAWLALAKLGWPMACVNCNTRGRALLHAMDTAGATALLAGTGEGGTWG</sequence>
<dbReference type="GO" id="GO:0004467">
    <property type="term" value="F:long-chain fatty acid-CoA ligase activity"/>
    <property type="evidence" value="ECO:0007669"/>
    <property type="project" value="TreeGrafter"/>
</dbReference>
<keyword evidence="2" id="KW-0436">Ligase</keyword>
<dbReference type="InterPro" id="IPR000873">
    <property type="entry name" value="AMP-dep_synth/lig_dom"/>
</dbReference>
<gene>
    <name evidence="7" type="primary">Slc27a2_0</name>
    <name evidence="7" type="ORF">BRALEP_R14485</name>
</gene>
<feature type="non-terminal residue" evidence="7">
    <location>
        <position position="117"/>
    </location>
</feature>
<comment type="catalytic activity">
    <reaction evidence="3">
        <text>a very long-chain fatty acid + ATP + CoA = a very long-chain fatty acyl-CoA + AMP + diphosphate</text>
        <dbReference type="Rhea" id="RHEA:54536"/>
        <dbReference type="ChEBI" id="CHEBI:30616"/>
        <dbReference type="ChEBI" id="CHEBI:33019"/>
        <dbReference type="ChEBI" id="CHEBI:57287"/>
        <dbReference type="ChEBI" id="CHEBI:58950"/>
        <dbReference type="ChEBI" id="CHEBI:138261"/>
        <dbReference type="ChEBI" id="CHEBI:456215"/>
    </reaction>
    <physiologicalReaction direction="left-to-right" evidence="3">
        <dbReference type="Rhea" id="RHEA:54537"/>
    </physiologicalReaction>
</comment>
<evidence type="ECO:0000256" key="3">
    <source>
        <dbReference type="ARBA" id="ARBA00036527"/>
    </source>
</evidence>
<feature type="domain" description="AMP-dependent synthetase/ligase" evidence="6">
    <location>
        <begin position="9"/>
        <end position="108"/>
    </location>
</feature>
<evidence type="ECO:0000313" key="7">
    <source>
        <dbReference type="EMBL" id="NXS52542.1"/>
    </source>
</evidence>
<evidence type="ECO:0000256" key="5">
    <source>
        <dbReference type="ARBA" id="ARBA00048666"/>
    </source>
</evidence>
<keyword evidence="8" id="KW-1185">Reference proteome</keyword>
<dbReference type="InterPro" id="IPR042099">
    <property type="entry name" value="ANL_N_sf"/>
</dbReference>
<dbReference type="PANTHER" id="PTHR43107:SF4">
    <property type="entry name" value="LONG-CHAIN FATTY ACID TRANSPORT PROTEIN 2"/>
    <property type="match status" value="1"/>
</dbReference>
<dbReference type="Gene3D" id="3.40.50.12780">
    <property type="entry name" value="N-terminal domain of ligase-like"/>
    <property type="match status" value="1"/>
</dbReference>
<evidence type="ECO:0000256" key="1">
    <source>
        <dbReference type="ARBA" id="ARBA00006432"/>
    </source>
</evidence>